<dbReference type="Gene3D" id="3.90.76.10">
    <property type="entry name" value="Dipeptide-binding Protein, Domain 1"/>
    <property type="match status" value="1"/>
</dbReference>
<dbReference type="PANTHER" id="PTHR30290">
    <property type="entry name" value="PERIPLASMIC BINDING COMPONENT OF ABC TRANSPORTER"/>
    <property type="match status" value="1"/>
</dbReference>
<dbReference type="EMBL" id="VTOX01000004">
    <property type="protein sequence ID" value="NKE66853.1"/>
    <property type="molecule type" value="Genomic_DNA"/>
</dbReference>
<proteinExistence type="predicted"/>
<dbReference type="InterPro" id="IPR039424">
    <property type="entry name" value="SBP_5"/>
</dbReference>
<name>A0A7X6DGR4_9BURK</name>
<evidence type="ECO:0000313" key="2">
    <source>
        <dbReference type="EMBL" id="NKE66853.1"/>
    </source>
</evidence>
<protein>
    <recommendedName>
        <fullName evidence="1">Solute-binding protein family 5 domain-containing protein</fullName>
    </recommendedName>
</protein>
<dbReference type="SUPFAM" id="SSF53850">
    <property type="entry name" value="Periplasmic binding protein-like II"/>
    <property type="match status" value="1"/>
</dbReference>
<sequence>MKKYAAIAALAVLVGAASYSLLSRNQSASEQAISLRLESFALSLTPSKLADTESRRVATLLHLGLIRVDQDGTVHPGVAERWERSGSVHRFSLKQNKTFNDGTPITPEDVTASLCQAMQPASLYSWSLASIKHEVSPGSKEVKCTGIRAVGPSIEVEESAPAPWLLEALSGPAGWVVKKGAVPAEYGNVPGAGAFRLAEVRPDSRVVLQSRAGAPLPARAETIVFNYVPDDAIAATKFKSGELNVLELNSPNLIKSLDIDRNEADAYLKSATTDKLRVLIVGEEQLAKKGLNSQQIATFKRALSSAIDRRKVASISLGLANPHTAPYIVDGTTIDPSTAVDVSQLPKMKLTIISESDAFSDLIAATLPKEIGAIEIDYKGVDKGLLISSLVKHDFDLASVVIEATLKAPVFWTSFFNPASPFVAFGKPLPGTEAASPMDTQKLRETLARIRDEGNWIGVVRENKLVLNSKNVTGLRLSPAGQTSYEEIGLK</sequence>
<dbReference type="RefSeq" id="WP_168107971.1">
    <property type="nucleotide sequence ID" value="NZ_VTOX01000004.1"/>
</dbReference>
<dbReference type="AlphaFoldDB" id="A0A7X6DGR4"/>
<dbReference type="Pfam" id="PF00496">
    <property type="entry name" value="SBP_bac_5"/>
    <property type="match status" value="1"/>
</dbReference>
<dbReference type="GO" id="GO:1904680">
    <property type="term" value="F:peptide transmembrane transporter activity"/>
    <property type="evidence" value="ECO:0007669"/>
    <property type="project" value="TreeGrafter"/>
</dbReference>
<dbReference type="Gene3D" id="3.10.105.10">
    <property type="entry name" value="Dipeptide-binding Protein, Domain 3"/>
    <property type="match status" value="1"/>
</dbReference>
<accession>A0A7X6DGR4</accession>
<dbReference type="Gene3D" id="3.40.190.10">
    <property type="entry name" value="Periplasmic binding protein-like II"/>
    <property type="match status" value="1"/>
</dbReference>
<dbReference type="InterPro" id="IPR000914">
    <property type="entry name" value="SBP_5_dom"/>
</dbReference>
<reference evidence="2 3" key="1">
    <citation type="journal article" date="2020" name="Nature">
        <title>Bacterial chemolithoautotrophy via manganese oxidation.</title>
        <authorList>
            <person name="Yu H."/>
            <person name="Leadbetter J.R."/>
        </authorList>
    </citation>
    <scope>NUCLEOTIDE SEQUENCE [LARGE SCALE GENOMIC DNA]</scope>
    <source>
        <strain evidence="2 3">RBP-1</strain>
    </source>
</reference>
<evidence type="ECO:0000259" key="1">
    <source>
        <dbReference type="Pfam" id="PF00496"/>
    </source>
</evidence>
<keyword evidence="3" id="KW-1185">Reference proteome</keyword>
<organism evidence="2 3">
    <name type="scientific">Ramlibacter lithotrophicus</name>
    <dbReference type="NCBI Taxonomy" id="2606681"/>
    <lineage>
        <taxon>Bacteria</taxon>
        <taxon>Pseudomonadati</taxon>
        <taxon>Pseudomonadota</taxon>
        <taxon>Betaproteobacteria</taxon>
        <taxon>Burkholderiales</taxon>
        <taxon>Comamonadaceae</taxon>
        <taxon>Ramlibacter</taxon>
    </lineage>
</organism>
<comment type="caution">
    <text evidence="2">The sequence shown here is derived from an EMBL/GenBank/DDBJ whole genome shotgun (WGS) entry which is preliminary data.</text>
</comment>
<feature type="domain" description="Solute-binding protein family 5" evidence="1">
    <location>
        <begin position="73"/>
        <end position="326"/>
    </location>
</feature>
<gene>
    <name evidence="2" type="ORF">RAMLITH_13570</name>
</gene>
<evidence type="ECO:0000313" key="3">
    <source>
        <dbReference type="Proteomes" id="UP000521868"/>
    </source>
</evidence>
<dbReference type="Proteomes" id="UP000521868">
    <property type="component" value="Unassembled WGS sequence"/>
</dbReference>
<dbReference type="GO" id="GO:0015833">
    <property type="term" value="P:peptide transport"/>
    <property type="evidence" value="ECO:0007669"/>
    <property type="project" value="TreeGrafter"/>
</dbReference>